<evidence type="ECO:0000313" key="2">
    <source>
        <dbReference type="EMBL" id="UKK00002.2"/>
    </source>
</evidence>
<evidence type="ECO:0008006" key="4">
    <source>
        <dbReference type="Google" id="ProtNLM"/>
    </source>
</evidence>
<reference evidence="2" key="1">
    <citation type="submission" date="2022-07" db="EMBL/GenBank/DDBJ databases">
        <title>Evaluation of T. orientalis genome assembly methods using nanopore sequencing and analysis of variation between genomes.</title>
        <authorList>
            <person name="Yam J."/>
            <person name="Micallef M.L."/>
            <person name="Liu M."/>
            <person name="Djordjevic S.P."/>
            <person name="Bogema D.R."/>
            <person name="Jenkins C."/>
        </authorList>
    </citation>
    <scope>NUCLEOTIDE SEQUENCE</scope>
    <source>
        <strain evidence="2">Goon Nure</strain>
    </source>
</reference>
<feature type="region of interest" description="Disordered" evidence="1">
    <location>
        <begin position="143"/>
        <end position="180"/>
    </location>
</feature>
<name>A0A976M8X3_THEOR</name>
<evidence type="ECO:0000256" key="1">
    <source>
        <dbReference type="SAM" id="MobiDB-lite"/>
    </source>
</evidence>
<dbReference type="Proteomes" id="UP000244811">
    <property type="component" value="Chromosome 1"/>
</dbReference>
<sequence length="1444" mass="165582">MSGKNKVFPNYLSKIIKILLIWVFVNPNLDKNLVGYGNGAYALGTVDKQDLKNVAKNIEMGAKKTANGLGMAKDVLMNMYEFSKNMNDTINNFHRNKFEIEDQLEKKYGGQKEEEKGEKEEKETTSDVIKKKISTVNKMIKDKVLGDDSDTESESEDENSDSQSSDEGGYASERETKSSVVRKDPLAKDFDKLKAKLLRRKLYKYYTFGSENVKEENDKQLEQAIGYEQFLRPFIASLKPEFKALLRGQPVEYFRTYYTISQRLFSITNPILKSVTNFDGSTTTSEVVSFDHELHTPVKPSYLQLFQDSNRSVQITTHQFPSRQVALQKAHLGSNPKTDFALNGRDLTDKERAEIKNEMEQTRVRLKSWEVDSNIQQATLLKTLYLLVSDVTTRDSSKRLENLANALGYNIVKKEKGKVPSGAPLANSLGADMFWVSGNNPFILGHLATMMLGYTEYESFFSEHPRRRFYSWLELVRSGPGGSVNRLDYMCGIRRGSRYSRGSNGLVTKKISTAKKYESNVSSDGVFLCEMLEVLLRSINLTMDSMGDLLNQKGATYEPNVGSLVNGKRMQAKLCSNPKEATISVRCDFEHSTLVRQETYRGVPEAEATDLRKRLSEAFDVFLMMSDINSVDDVPYSWFRVLADPRRFRSFFEMSLMWDPRMFSGEKKGTWMTDYNKYETRRIGRNLSAEVVPAYNAVEYYKKLPYELGIENKKKKPKVLRYRALHRFYIYMASSGIKKWIETNMSLMHETYNYSPSVLLGGSIANRFRDFYDSTSIGLAHVFLYNLLSKKSPAKDYLSELVKLSKADPFSRFVDATSIFAPAKMKKVVKWFLKGSFVKKFMQEKTKLTLKQLVRGDVLRDALESITFVTHSMANIQVIQNAEYWGRSFNDPENPSPYFKKGGVISLIDNTIRVWSDQGYTKTISEKLRGHVELNEEDLKIADFQHIHNTESIKWDKHLNNEILTAYNQFLEFPSIKMLESRGHMLYEVVKDSRDNLEQNIEQTIFFGRILGAREIKSKLKDFFRRAKNFGNFVMNKTMRNVDHAIWFGIKLDLDKVMRVVNELHKLQRKLSANESWNLQGAFIDVIEDLVEVLTNQTSRIPVGVKDNYGMPTLSNMYGRMSLDERRMEFQQSMCSEHCGAIWKAIMAFTMSTLRNPGSIKSYEKNLSSTTSLSDLYSPNYVNNVRFILKGDAWNGFYETMLPKSMKNELEIMEYGKSFYIANTLKMASVLMHRMGYVYTATTMKVQAPYFGNFTAEWIKERRKNNTKVLFSALALGTMATYTVLECMDIAQHAVDMGHPPIETCWYLVKPPSVHCTVEPVSTLALSASSVAIRDVFSSTILALTGPYMMIPMGVQASWTLLKRQFKILHRLDMAMNSVFTRLWKRVNTKAMIKNIANLFRNRDQYRKEIEAAAVESKQTGNEEVKTEGGFADDGNTFSYTHME</sequence>
<dbReference type="EMBL" id="CP056069">
    <property type="protein sequence ID" value="UKK00002.2"/>
    <property type="molecule type" value="Genomic_DNA"/>
</dbReference>
<accession>A0A976M8X3</accession>
<evidence type="ECO:0000313" key="3">
    <source>
        <dbReference type="Proteomes" id="UP000244811"/>
    </source>
</evidence>
<feature type="compositionally biased region" description="Acidic residues" evidence="1">
    <location>
        <begin position="147"/>
        <end position="160"/>
    </location>
</feature>
<gene>
    <name evidence="2" type="ORF">MACK_000067</name>
</gene>
<organism evidence="2 3">
    <name type="scientific">Theileria orientalis</name>
    <dbReference type="NCBI Taxonomy" id="68886"/>
    <lineage>
        <taxon>Eukaryota</taxon>
        <taxon>Sar</taxon>
        <taxon>Alveolata</taxon>
        <taxon>Apicomplexa</taxon>
        <taxon>Aconoidasida</taxon>
        <taxon>Piroplasmida</taxon>
        <taxon>Theileriidae</taxon>
        <taxon>Theileria</taxon>
    </lineage>
</organism>
<protein>
    <recommendedName>
        <fullName evidence="4">Rhoptry neck protein 2</fullName>
    </recommendedName>
</protein>
<feature type="region of interest" description="Disordered" evidence="1">
    <location>
        <begin position="108"/>
        <end position="127"/>
    </location>
</feature>
<proteinExistence type="predicted"/>